<dbReference type="EMBL" id="UINC01032589">
    <property type="protein sequence ID" value="SVB20493.1"/>
    <property type="molecule type" value="Genomic_DNA"/>
</dbReference>
<gene>
    <name evidence="1" type="ORF">METZ01_LOCUS173347</name>
</gene>
<reference evidence="1" key="1">
    <citation type="submission" date="2018-05" db="EMBL/GenBank/DDBJ databases">
        <authorList>
            <person name="Lanie J.A."/>
            <person name="Ng W.-L."/>
            <person name="Kazmierczak K.M."/>
            <person name="Andrzejewski T.M."/>
            <person name="Davidsen T.M."/>
            <person name="Wayne K.J."/>
            <person name="Tettelin H."/>
            <person name="Glass J.I."/>
            <person name="Rusch D."/>
            <person name="Podicherti R."/>
            <person name="Tsui H.-C.T."/>
            <person name="Winkler M.E."/>
        </authorList>
    </citation>
    <scope>NUCLEOTIDE SEQUENCE</scope>
</reference>
<proteinExistence type="predicted"/>
<accession>A0A382C5B8</accession>
<sequence>MLKRRKNQQWDWTDKTDSAIERYIKWESKPHIQQRIYKEHIEIPLKNTSRRNIKNVMYFNKGEKLMEFDPYKESTYETEINNLVIECESFFFTTLLPYIKNGNIKTIFGYVNSSIKHYLVSLNIDKTMNEIGGSNFVPLPLSDEEYSVMHRKGHELEQVDHIFNDEVDYINLMMNYWDKKIEYIWNRSNQELQRQIAHNVIELFRRKNQIKHFKVDSMRRYLRKMMNWDSGTNIYNVKGGGSKRNVFNRVIRFMRDRNKLLRFQYNKRGMIDFYYI</sequence>
<name>A0A382C5B8_9ZZZZ</name>
<dbReference type="AlphaFoldDB" id="A0A382C5B8"/>
<organism evidence="1">
    <name type="scientific">marine metagenome</name>
    <dbReference type="NCBI Taxonomy" id="408172"/>
    <lineage>
        <taxon>unclassified sequences</taxon>
        <taxon>metagenomes</taxon>
        <taxon>ecological metagenomes</taxon>
    </lineage>
</organism>
<protein>
    <submittedName>
        <fullName evidence="1">Uncharacterized protein</fullName>
    </submittedName>
</protein>
<evidence type="ECO:0000313" key="1">
    <source>
        <dbReference type="EMBL" id="SVB20493.1"/>
    </source>
</evidence>